<keyword evidence="2" id="KW-1185">Reference proteome</keyword>
<evidence type="ECO:0000313" key="2">
    <source>
        <dbReference type="Proteomes" id="UP001064489"/>
    </source>
</evidence>
<reference evidence="1" key="2">
    <citation type="submission" date="2023-02" db="EMBL/GenBank/DDBJ databases">
        <authorList>
            <person name="Swenson N.G."/>
            <person name="Wegrzyn J.L."/>
            <person name="Mcevoy S.L."/>
        </authorList>
    </citation>
    <scope>NUCLEOTIDE SEQUENCE</scope>
    <source>
        <strain evidence="1">91603</strain>
        <tissue evidence="1">Leaf</tissue>
    </source>
</reference>
<reference evidence="1" key="1">
    <citation type="journal article" date="2022" name="Plant J.">
        <title>Strategies of tolerance reflected in two North American maple genomes.</title>
        <authorList>
            <person name="McEvoy S.L."/>
            <person name="Sezen U.U."/>
            <person name="Trouern-Trend A."/>
            <person name="McMahon S.M."/>
            <person name="Schaberg P.G."/>
            <person name="Yang J."/>
            <person name="Wegrzyn J.L."/>
            <person name="Swenson N.G."/>
        </authorList>
    </citation>
    <scope>NUCLEOTIDE SEQUENCE</scope>
    <source>
        <strain evidence="1">91603</strain>
    </source>
</reference>
<evidence type="ECO:0008006" key="3">
    <source>
        <dbReference type="Google" id="ProtNLM"/>
    </source>
</evidence>
<organism evidence="1 2">
    <name type="scientific">Acer negundo</name>
    <name type="common">Box elder</name>
    <dbReference type="NCBI Taxonomy" id="4023"/>
    <lineage>
        <taxon>Eukaryota</taxon>
        <taxon>Viridiplantae</taxon>
        <taxon>Streptophyta</taxon>
        <taxon>Embryophyta</taxon>
        <taxon>Tracheophyta</taxon>
        <taxon>Spermatophyta</taxon>
        <taxon>Magnoliopsida</taxon>
        <taxon>eudicotyledons</taxon>
        <taxon>Gunneridae</taxon>
        <taxon>Pentapetalae</taxon>
        <taxon>rosids</taxon>
        <taxon>malvids</taxon>
        <taxon>Sapindales</taxon>
        <taxon>Sapindaceae</taxon>
        <taxon>Hippocastanoideae</taxon>
        <taxon>Acereae</taxon>
        <taxon>Acer</taxon>
    </lineage>
</organism>
<dbReference type="Proteomes" id="UP001064489">
    <property type="component" value="Chromosome 9"/>
</dbReference>
<comment type="caution">
    <text evidence="1">The sequence shown here is derived from an EMBL/GenBank/DDBJ whole genome shotgun (WGS) entry which is preliminary data.</text>
</comment>
<protein>
    <recommendedName>
        <fullName evidence="3">Chromo domain-containing protein</fullName>
    </recommendedName>
</protein>
<dbReference type="InterPro" id="IPR016197">
    <property type="entry name" value="Chromo-like_dom_sf"/>
</dbReference>
<accession>A0AAD5JJJ7</accession>
<evidence type="ECO:0000313" key="1">
    <source>
        <dbReference type="EMBL" id="KAI9201708.1"/>
    </source>
</evidence>
<sequence>MSPVILTSSSLKRTNLSFQQKNKDIPVKTKEGEGLPITWSATPTRENGAWKMESEVAFFFRVFKPSFNIEDLTEFKGDEAEFSTTLAIEALKAPTLRVPTNTAPRDEIASILDHQFVTTRRGGYYKFLVQWKNRPNSKSVWLQATELRCLHPDLFAVHVRQYLPESSSSGEPTIDANQEAIP</sequence>
<dbReference type="AlphaFoldDB" id="A0AAD5JJJ7"/>
<dbReference type="Gene3D" id="2.40.50.40">
    <property type="match status" value="1"/>
</dbReference>
<gene>
    <name evidence="1" type="ORF">LWI28_027837</name>
</gene>
<dbReference type="EMBL" id="JAJSOW010000001">
    <property type="protein sequence ID" value="KAI9201708.1"/>
    <property type="molecule type" value="Genomic_DNA"/>
</dbReference>
<dbReference type="SUPFAM" id="SSF54160">
    <property type="entry name" value="Chromo domain-like"/>
    <property type="match status" value="1"/>
</dbReference>
<proteinExistence type="predicted"/>
<name>A0AAD5JJJ7_ACENE</name>